<reference evidence="7" key="1">
    <citation type="submission" date="2020-04" db="EMBL/GenBank/DDBJ databases">
        <authorList>
            <person name="Zhang T."/>
        </authorList>
    </citation>
    <scope>NUCLEOTIDE SEQUENCE</scope>
    <source>
        <strain evidence="7">HKST-UBA03</strain>
    </source>
</reference>
<gene>
    <name evidence="7" type="primary">mreC</name>
    <name evidence="7" type="ORF">KC614_01835</name>
</gene>
<evidence type="ECO:0000313" key="7">
    <source>
        <dbReference type="EMBL" id="MCA9391926.1"/>
    </source>
</evidence>
<protein>
    <recommendedName>
        <fullName evidence="2">Cell shape-determining protein MreC</fullName>
    </recommendedName>
    <alternativeName>
        <fullName evidence="4">Cell shape protein MreC</fullName>
    </alternativeName>
</protein>
<dbReference type="InterPro" id="IPR055342">
    <property type="entry name" value="MreC_beta-barrel_core"/>
</dbReference>
<dbReference type="InterPro" id="IPR007221">
    <property type="entry name" value="MreC"/>
</dbReference>
<dbReference type="GO" id="GO:0005886">
    <property type="term" value="C:plasma membrane"/>
    <property type="evidence" value="ECO:0007669"/>
    <property type="project" value="TreeGrafter"/>
</dbReference>
<feature type="domain" description="Rod shape-determining protein MreC beta-barrel core" evidence="6">
    <location>
        <begin position="111"/>
        <end position="258"/>
    </location>
</feature>
<dbReference type="Proteomes" id="UP000751518">
    <property type="component" value="Unassembled WGS sequence"/>
</dbReference>
<dbReference type="PANTHER" id="PTHR34138">
    <property type="entry name" value="CELL SHAPE-DETERMINING PROTEIN MREC"/>
    <property type="match status" value="1"/>
</dbReference>
<dbReference type="AlphaFoldDB" id="A0A955LL88"/>
<comment type="similarity">
    <text evidence="1">Belongs to the MreC family.</text>
</comment>
<proteinExistence type="inferred from homology"/>
<dbReference type="Pfam" id="PF04085">
    <property type="entry name" value="MreC"/>
    <property type="match status" value="1"/>
</dbReference>
<evidence type="ECO:0000259" key="6">
    <source>
        <dbReference type="Pfam" id="PF04085"/>
    </source>
</evidence>
<evidence type="ECO:0000313" key="8">
    <source>
        <dbReference type="Proteomes" id="UP000751518"/>
    </source>
</evidence>
<dbReference type="Gene3D" id="2.40.10.350">
    <property type="entry name" value="Rod shape-determining protein MreC, domain 2"/>
    <property type="match status" value="1"/>
</dbReference>
<keyword evidence="3" id="KW-0133">Cell shape</keyword>
<dbReference type="NCBIfam" id="TIGR00219">
    <property type="entry name" value="mreC"/>
    <property type="match status" value="1"/>
</dbReference>
<dbReference type="PIRSF" id="PIRSF038471">
    <property type="entry name" value="MreC"/>
    <property type="match status" value="1"/>
</dbReference>
<sequence>MKRYYTLLFISILFMTASRVFSFDGIRSLGQSVLSPISFGLYRIGLATSGVVDFAVSIPSVYQDNNALGEKVISLEEQLIDLQSTKEENSILRQQLNVLGDRDEKTVLASVIGLNDQGRSVLVVINEGKRSGINIGQIVVNGGRLIGRVVEANANNAFVLPIFAVGSKVPVQVIHGEQKAIGLIEGEFNSKIVISDILQESEINAGDLVITSGEGGVYPSGLYVGRVGGILSSDSEIFKRLRLVPSWEFAGMHTVFVIVD</sequence>
<comment type="caution">
    <text evidence="7">The sequence shown here is derived from an EMBL/GenBank/DDBJ whole genome shotgun (WGS) entry which is preliminary data.</text>
</comment>
<evidence type="ECO:0000256" key="1">
    <source>
        <dbReference type="ARBA" id="ARBA00009369"/>
    </source>
</evidence>
<accession>A0A955LL88</accession>
<dbReference type="Gene3D" id="2.40.10.340">
    <property type="entry name" value="Rod shape-determining protein MreC, domain 1"/>
    <property type="match status" value="1"/>
</dbReference>
<feature type="coiled-coil region" evidence="5">
    <location>
        <begin position="65"/>
        <end position="102"/>
    </location>
</feature>
<reference evidence="7" key="2">
    <citation type="journal article" date="2021" name="Microbiome">
        <title>Successional dynamics and alternative stable states in a saline activated sludge microbial community over 9 years.</title>
        <authorList>
            <person name="Wang Y."/>
            <person name="Ye J."/>
            <person name="Ju F."/>
            <person name="Liu L."/>
            <person name="Boyd J.A."/>
            <person name="Deng Y."/>
            <person name="Parks D.H."/>
            <person name="Jiang X."/>
            <person name="Yin X."/>
            <person name="Woodcroft B.J."/>
            <person name="Tyson G.W."/>
            <person name="Hugenholtz P."/>
            <person name="Polz M.F."/>
            <person name="Zhang T."/>
        </authorList>
    </citation>
    <scope>NUCLEOTIDE SEQUENCE</scope>
    <source>
        <strain evidence="7">HKST-UBA03</strain>
    </source>
</reference>
<dbReference type="InterPro" id="IPR042175">
    <property type="entry name" value="Cell/Rod_MreC_2"/>
</dbReference>
<dbReference type="EMBL" id="JAGQKZ010000010">
    <property type="protein sequence ID" value="MCA9391926.1"/>
    <property type="molecule type" value="Genomic_DNA"/>
</dbReference>
<evidence type="ECO:0000256" key="4">
    <source>
        <dbReference type="ARBA" id="ARBA00032089"/>
    </source>
</evidence>
<organism evidence="7 8">
    <name type="scientific">candidate division WWE3 bacterium</name>
    <dbReference type="NCBI Taxonomy" id="2053526"/>
    <lineage>
        <taxon>Bacteria</taxon>
        <taxon>Katanobacteria</taxon>
    </lineage>
</organism>
<evidence type="ECO:0000256" key="3">
    <source>
        <dbReference type="ARBA" id="ARBA00022960"/>
    </source>
</evidence>
<keyword evidence="5" id="KW-0175">Coiled coil</keyword>
<evidence type="ECO:0000256" key="2">
    <source>
        <dbReference type="ARBA" id="ARBA00013855"/>
    </source>
</evidence>
<dbReference type="GO" id="GO:0008360">
    <property type="term" value="P:regulation of cell shape"/>
    <property type="evidence" value="ECO:0007669"/>
    <property type="project" value="UniProtKB-KW"/>
</dbReference>
<dbReference type="InterPro" id="IPR042177">
    <property type="entry name" value="Cell/Rod_1"/>
</dbReference>
<evidence type="ECO:0000256" key="5">
    <source>
        <dbReference type="SAM" id="Coils"/>
    </source>
</evidence>
<name>A0A955LL88_UNCKA</name>
<dbReference type="PANTHER" id="PTHR34138:SF1">
    <property type="entry name" value="CELL SHAPE-DETERMINING PROTEIN MREC"/>
    <property type="match status" value="1"/>
</dbReference>